<dbReference type="Gene3D" id="2.40.170.20">
    <property type="entry name" value="TonB-dependent receptor, beta-barrel domain"/>
    <property type="match status" value="1"/>
</dbReference>
<dbReference type="Pfam" id="PF00593">
    <property type="entry name" value="TonB_dep_Rec_b-barrel"/>
    <property type="match status" value="1"/>
</dbReference>
<organism evidence="8 9">
    <name type="scientific">Agaribacter flavus</name>
    <dbReference type="NCBI Taxonomy" id="1902781"/>
    <lineage>
        <taxon>Bacteria</taxon>
        <taxon>Pseudomonadati</taxon>
        <taxon>Pseudomonadota</taxon>
        <taxon>Gammaproteobacteria</taxon>
        <taxon>Alteromonadales</taxon>
        <taxon>Alteromonadaceae</taxon>
        <taxon>Agaribacter</taxon>
    </lineage>
</organism>
<proteinExistence type="inferred from homology"/>
<dbReference type="Pfam" id="PF07715">
    <property type="entry name" value="Plug"/>
    <property type="match status" value="1"/>
</dbReference>
<feature type="domain" description="TonB-dependent receptor plug" evidence="7">
    <location>
        <begin position="55"/>
        <end position="162"/>
    </location>
</feature>
<comment type="subcellular location">
    <subcellularLocation>
        <location evidence="1 4">Cell outer membrane</location>
    </subcellularLocation>
</comment>
<keyword evidence="9" id="KW-1185">Reference proteome</keyword>
<comment type="caution">
    <text evidence="8">The sequence shown here is derived from an EMBL/GenBank/DDBJ whole genome shotgun (WGS) entry which is preliminary data.</text>
</comment>
<evidence type="ECO:0000256" key="2">
    <source>
        <dbReference type="ARBA" id="ARBA00023136"/>
    </source>
</evidence>
<evidence type="ECO:0000256" key="3">
    <source>
        <dbReference type="ARBA" id="ARBA00023237"/>
    </source>
</evidence>
<dbReference type="InterPro" id="IPR036942">
    <property type="entry name" value="Beta-barrel_TonB_sf"/>
</dbReference>
<dbReference type="InterPro" id="IPR010104">
    <property type="entry name" value="TonB_rcpt_bac"/>
</dbReference>
<dbReference type="PANTHER" id="PTHR40980:SF3">
    <property type="entry name" value="TONB-DEPENDENT RECEPTOR-LIKE BETA-BARREL DOMAIN-CONTAINING PROTEIN"/>
    <property type="match status" value="1"/>
</dbReference>
<keyword evidence="3" id="KW-0998">Cell outer membrane</keyword>
<evidence type="ECO:0000259" key="7">
    <source>
        <dbReference type="Pfam" id="PF07715"/>
    </source>
</evidence>
<dbReference type="NCBIfam" id="TIGR01782">
    <property type="entry name" value="TonB-Xanth-Caul"/>
    <property type="match status" value="1"/>
</dbReference>
<evidence type="ECO:0000313" key="8">
    <source>
        <dbReference type="EMBL" id="MFC3122605.1"/>
    </source>
</evidence>
<keyword evidence="8" id="KW-0675">Receptor</keyword>
<dbReference type="Proteomes" id="UP001595478">
    <property type="component" value="Unassembled WGS sequence"/>
</dbReference>
<evidence type="ECO:0000256" key="4">
    <source>
        <dbReference type="RuleBase" id="RU003357"/>
    </source>
</evidence>
<sequence>MKPSFRFKPSILARSIALVVGTTAVAPVLAQDSDEAEVIQVRGIRGSLQESVSIKRDAKGVVDAISAEDIGKFPDTNLAESLQRITGVSINRNNGEGQNVTVRGFGADKNMVTLNGRMMPAASAYGSGGGTSRAFDFGNLASESVRAVEVYKTGKANIATGGIGATINIKTARPLNTEGFQASVGAKIVHDTTVVSGDDFTPELSGIFSYANDDSTWGVGLTLSHQTRHSGSSRAGVSGWRFQTWSPTYNADSDTFQYDGFGIADGPNGEQNAAYTTSRIVNPPAEGQLFGLPNDLRFYHSDFERDRTNAQLTLQYAPTDDFVATMDYTYAKNELLQQEAQAGFWLTRSHDTITFDTDQPVATGVLITENPGGTKDNTATQIYTAQANELKSLGLNLEYNVSDNLVLNFDIHDSSMDSLPDDLGGSNIGQLQAGLASPVGLSQSYNFTGEFPIVRVTTDDCVKSRTTDKQNLPPCNGVWDTTDVGTNYARVRSSSQTTDINQTRLEGSYFLEDGQFDFGIETRSMEMRQLQSNNTLKQGDWGIANPGELPDGLIEEFDILGQFDDYDTSNTGITAFRGNAVDIMRWGLADYGYPFETEFETTGVRDHDHTVEEDTYSAYIQYSVETEVGGMPTNVLAGVRYESTDVKSTSIQAIPLRILWTDNNDFTVVNSEETNEVIEEHNYNHLLPSLDIDVALTDKIKARMSFGQTIARANYDQLRASVSGIGTDAPTLIGSTPRASASNPSLVPLLSNNFDLSFEYYFGEASYVSVGYFDKRVSNFIGNEQVELPQFDLRDATAGPRAQAAWDALNSIGVTVEETSLFVMTAILDNPQDFPNGAADYLTGVADAGGQLAFSEIIATAYDITPNDSDPQFQFLTSRPINNRDANLYGAEFAVLHFFGDTGFGLSANYTLVNGDVKYDNSAAPDISQFALTGLSDSANLVAMYEKHGIQARLAYNWRDTFLTQAGRVPRYTEDYSQWDFSVSYNINDNTTVSLEGINITDEDQRTHSRSVRQVWNVIDLGARYQLSARYVF</sequence>
<feature type="domain" description="TonB-dependent receptor-like beta-barrel" evidence="6">
    <location>
        <begin position="488"/>
        <end position="1000"/>
    </location>
</feature>
<dbReference type="InterPro" id="IPR012910">
    <property type="entry name" value="Plug_dom"/>
</dbReference>
<keyword evidence="2 4" id="KW-0472">Membrane</keyword>
<accession>A0ABV7FV63</accession>
<dbReference type="InterPro" id="IPR000531">
    <property type="entry name" value="Beta-barrel_TonB"/>
</dbReference>
<dbReference type="EMBL" id="JBHRSW010000029">
    <property type="protein sequence ID" value="MFC3122605.1"/>
    <property type="molecule type" value="Genomic_DNA"/>
</dbReference>
<keyword evidence="4" id="KW-0798">TonB box</keyword>
<dbReference type="RefSeq" id="WP_376920733.1">
    <property type="nucleotide sequence ID" value="NZ_JBHRSW010000029.1"/>
</dbReference>
<dbReference type="PANTHER" id="PTHR40980">
    <property type="entry name" value="PLUG DOMAIN-CONTAINING PROTEIN"/>
    <property type="match status" value="1"/>
</dbReference>
<evidence type="ECO:0000256" key="5">
    <source>
        <dbReference type="SAM" id="SignalP"/>
    </source>
</evidence>
<feature type="chain" id="PRO_5046437789" evidence="5">
    <location>
        <begin position="31"/>
        <end position="1033"/>
    </location>
</feature>
<dbReference type="InterPro" id="IPR037066">
    <property type="entry name" value="Plug_dom_sf"/>
</dbReference>
<evidence type="ECO:0000313" key="9">
    <source>
        <dbReference type="Proteomes" id="UP001595478"/>
    </source>
</evidence>
<dbReference type="SUPFAM" id="SSF56935">
    <property type="entry name" value="Porins"/>
    <property type="match status" value="1"/>
</dbReference>
<feature type="signal peptide" evidence="5">
    <location>
        <begin position="1"/>
        <end position="30"/>
    </location>
</feature>
<dbReference type="Gene3D" id="2.170.130.10">
    <property type="entry name" value="TonB-dependent receptor, plug domain"/>
    <property type="match status" value="1"/>
</dbReference>
<protein>
    <submittedName>
        <fullName evidence="8">TonB-dependent receptor</fullName>
    </submittedName>
</protein>
<name>A0ABV7FV63_9ALTE</name>
<evidence type="ECO:0000259" key="6">
    <source>
        <dbReference type="Pfam" id="PF00593"/>
    </source>
</evidence>
<keyword evidence="5" id="KW-0732">Signal</keyword>
<evidence type="ECO:0000256" key="1">
    <source>
        <dbReference type="ARBA" id="ARBA00004442"/>
    </source>
</evidence>
<gene>
    <name evidence="8" type="ORF">ACFOHL_13350</name>
</gene>
<comment type="similarity">
    <text evidence="4">Belongs to the TonB-dependent receptor family.</text>
</comment>
<reference evidence="9" key="1">
    <citation type="journal article" date="2019" name="Int. J. Syst. Evol. Microbiol.">
        <title>The Global Catalogue of Microorganisms (GCM) 10K type strain sequencing project: providing services to taxonomists for standard genome sequencing and annotation.</title>
        <authorList>
            <consortium name="The Broad Institute Genomics Platform"/>
            <consortium name="The Broad Institute Genome Sequencing Center for Infectious Disease"/>
            <person name="Wu L."/>
            <person name="Ma J."/>
        </authorList>
    </citation>
    <scope>NUCLEOTIDE SEQUENCE [LARGE SCALE GENOMIC DNA]</scope>
    <source>
        <strain evidence="9">KCTC 52473</strain>
    </source>
</reference>